<dbReference type="AlphaFoldDB" id="A0A7X5Y445"/>
<accession>A0A7X5Y445</accession>
<gene>
    <name evidence="2" type="ORF">GGR89_003436</name>
</gene>
<dbReference type="Proteomes" id="UP000531251">
    <property type="component" value="Unassembled WGS sequence"/>
</dbReference>
<keyword evidence="1" id="KW-1133">Transmembrane helix</keyword>
<keyword evidence="1" id="KW-0472">Membrane</keyword>
<name>A0A7X5Y445_9SPHN</name>
<keyword evidence="1" id="KW-0812">Transmembrane</keyword>
<dbReference type="EMBL" id="JAATJB010000012">
    <property type="protein sequence ID" value="NJB99096.1"/>
    <property type="molecule type" value="Genomic_DNA"/>
</dbReference>
<feature type="transmembrane region" description="Helical" evidence="1">
    <location>
        <begin position="6"/>
        <end position="29"/>
    </location>
</feature>
<evidence type="ECO:0000313" key="3">
    <source>
        <dbReference type="Proteomes" id="UP000531251"/>
    </source>
</evidence>
<proteinExistence type="predicted"/>
<comment type="caution">
    <text evidence="2">The sequence shown here is derived from an EMBL/GenBank/DDBJ whole genome shotgun (WGS) entry which is preliminary data.</text>
</comment>
<protein>
    <submittedName>
        <fullName evidence="2">Uncharacterized protein</fullName>
    </submittedName>
</protein>
<sequence length="38" mass="4314">MLDVIGSNYLYMVMGAMGVFTLALAFVTLSEYMHPRDR</sequence>
<keyword evidence="3" id="KW-1185">Reference proteome</keyword>
<reference evidence="2 3" key="1">
    <citation type="submission" date="2020-03" db="EMBL/GenBank/DDBJ databases">
        <title>Genomic Encyclopedia of Type Strains, Phase IV (KMG-IV): sequencing the most valuable type-strain genomes for metagenomic binning, comparative biology and taxonomic classification.</title>
        <authorList>
            <person name="Goeker M."/>
        </authorList>
    </citation>
    <scope>NUCLEOTIDE SEQUENCE [LARGE SCALE GENOMIC DNA]</scope>
    <source>
        <strain evidence="2 3">DSM 7225</strain>
    </source>
</reference>
<evidence type="ECO:0000256" key="1">
    <source>
        <dbReference type="SAM" id="Phobius"/>
    </source>
</evidence>
<evidence type="ECO:0000313" key="2">
    <source>
        <dbReference type="EMBL" id="NJB99096.1"/>
    </source>
</evidence>
<organism evidence="2 3">
    <name type="scientific">Sphingomonas trueperi</name>
    <dbReference type="NCBI Taxonomy" id="53317"/>
    <lineage>
        <taxon>Bacteria</taxon>
        <taxon>Pseudomonadati</taxon>
        <taxon>Pseudomonadota</taxon>
        <taxon>Alphaproteobacteria</taxon>
        <taxon>Sphingomonadales</taxon>
        <taxon>Sphingomonadaceae</taxon>
        <taxon>Sphingomonas</taxon>
    </lineage>
</organism>